<evidence type="ECO:0000313" key="1">
    <source>
        <dbReference type="EMBL" id="CAB4189645.1"/>
    </source>
</evidence>
<name>A0A6J5RNX1_9CAUD</name>
<protein>
    <submittedName>
        <fullName evidence="2">Uncharacterized protein</fullName>
    </submittedName>
</protein>
<gene>
    <name evidence="1" type="ORF">UFOVP1195_9</name>
    <name evidence="2" type="ORF">UFOVP1288_9</name>
    <name evidence="3" type="ORF">UFOVP1409_9</name>
</gene>
<proteinExistence type="predicted"/>
<sequence length="292" mass="32994">MDPAPPMFEREKFDYTPLYSDNSNILLRTIKGGPTSLDFPRALHPVLSTLSRRHKDWTFICHSTQKVWVYENGEGLGWVHAYGVNADINFDSRELEYKRSRGRHNHTKDPKKAIKLIEENFKPLSAQEVLSKEVGLFNGMVSSLQYRANQQWASLLNNRGTHGAAVSLSDACYMYALLDAPVPFAEYISNLGFPSGTASEMAELKSNQAFIVAFRDKVKTDNHAVVISRGSNNYLMLKNLDYDHWTLGELPEAYKQNMGFLKLSEVGVPLMDVGIRISENSFFIFVGSNEES</sequence>
<organism evidence="2">
    <name type="scientific">uncultured Caudovirales phage</name>
    <dbReference type="NCBI Taxonomy" id="2100421"/>
    <lineage>
        <taxon>Viruses</taxon>
        <taxon>Duplodnaviria</taxon>
        <taxon>Heunggongvirae</taxon>
        <taxon>Uroviricota</taxon>
        <taxon>Caudoviricetes</taxon>
        <taxon>Peduoviridae</taxon>
        <taxon>Maltschvirus</taxon>
        <taxon>Maltschvirus maltsch</taxon>
    </lineage>
</organism>
<evidence type="ECO:0000313" key="2">
    <source>
        <dbReference type="EMBL" id="CAB4195348.1"/>
    </source>
</evidence>
<reference evidence="2" key="1">
    <citation type="submission" date="2020-05" db="EMBL/GenBank/DDBJ databases">
        <authorList>
            <person name="Chiriac C."/>
            <person name="Salcher M."/>
            <person name="Ghai R."/>
            <person name="Kavagutti S V."/>
        </authorList>
    </citation>
    <scope>NUCLEOTIDE SEQUENCE</scope>
</reference>
<evidence type="ECO:0000313" key="3">
    <source>
        <dbReference type="EMBL" id="CAB4204910.1"/>
    </source>
</evidence>
<dbReference type="EMBL" id="LR797238">
    <property type="protein sequence ID" value="CAB4195348.1"/>
    <property type="molecule type" value="Genomic_DNA"/>
</dbReference>
<dbReference type="EMBL" id="LR797352">
    <property type="protein sequence ID" value="CAB4204910.1"/>
    <property type="molecule type" value="Genomic_DNA"/>
</dbReference>
<dbReference type="EMBL" id="LR797149">
    <property type="protein sequence ID" value="CAB4189645.1"/>
    <property type="molecule type" value="Genomic_DNA"/>
</dbReference>
<accession>A0A6J5RNX1</accession>